<dbReference type="InterPro" id="IPR003308">
    <property type="entry name" value="Integrase_Zn-bd_dom_N"/>
</dbReference>
<evidence type="ECO:0000256" key="1">
    <source>
        <dbReference type="ARBA" id="ARBA00022679"/>
    </source>
</evidence>
<gene>
    <name evidence="12" type="primary">LOC120323249</name>
</gene>
<dbReference type="InterPro" id="IPR038124">
    <property type="entry name" value="B_retro_matrix_sf"/>
</dbReference>
<reference evidence="12" key="1">
    <citation type="submission" date="2025-08" db="UniProtKB">
        <authorList>
            <consortium name="RefSeq"/>
        </authorList>
    </citation>
    <scope>IDENTIFICATION</scope>
    <source>
        <tissue evidence="12">Muscle</tissue>
    </source>
</reference>
<dbReference type="GeneID" id="120323249"/>
<dbReference type="Proteomes" id="UP000504627">
    <property type="component" value="Unplaced"/>
</dbReference>
<dbReference type="RefSeq" id="XP_039237260.1">
    <property type="nucleotide sequence ID" value="XM_039381326.1"/>
</dbReference>
<evidence type="ECO:0000256" key="5">
    <source>
        <dbReference type="ARBA" id="ARBA00022759"/>
    </source>
</evidence>
<sequence>MGNQMSKEEKLVLSTWKHFLKRKGVTVEDYDLQHLLLWCRKKGFEANTSVAFRVKTWENVGDKLWKEVYKGAKSAKEVEGLPATWHILVETLKDWLNEQVSEGIQLPETEPLSDTEGLEREEGTSVAAASPPATSPSDNELIALADKKETVWRSDTHTKKSTKSPALKTPKGLKVHYPAPHNPVKTLCKYKSPTAIVPYRYNTPVELVEEFKAKQRQVSSVPPPQEEEEEEEDENTDENNEDAPPADDADKEEAENASVCSRALQSVRKGSQSRKTRTLSDPWTLPAVTTVTVMPRHPRRCHTSLPGFFTEGNARADSLVASAQIGPVPDKRQQALLSHQFFHQGSTALKRQLGISQSLARSIVAACPDCQSQNVLVYYGVYQVF</sequence>
<organism evidence="11 12">
    <name type="scientific">Pipra filicauda</name>
    <name type="common">Wire-tailed manakin</name>
    <dbReference type="NCBI Taxonomy" id="649802"/>
    <lineage>
        <taxon>Eukaryota</taxon>
        <taxon>Metazoa</taxon>
        <taxon>Chordata</taxon>
        <taxon>Craniata</taxon>
        <taxon>Vertebrata</taxon>
        <taxon>Euteleostomi</taxon>
        <taxon>Archelosauria</taxon>
        <taxon>Archosauria</taxon>
        <taxon>Dinosauria</taxon>
        <taxon>Saurischia</taxon>
        <taxon>Theropoda</taxon>
        <taxon>Coelurosauria</taxon>
        <taxon>Aves</taxon>
        <taxon>Neognathae</taxon>
        <taxon>Neoaves</taxon>
        <taxon>Telluraves</taxon>
        <taxon>Australaves</taxon>
        <taxon>Passeriformes</taxon>
        <taxon>Pipridae</taxon>
        <taxon>Pipra</taxon>
    </lineage>
</organism>
<dbReference type="AlphaFoldDB" id="A0A7R5KA66"/>
<evidence type="ECO:0000256" key="8">
    <source>
        <dbReference type="PROSITE-ProRule" id="PRU00450"/>
    </source>
</evidence>
<keyword evidence="5" id="KW-0255">Endonuclease</keyword>
<evidence type="ECO:0000256" key="9">
    <source>
        <dbReference type="SAM" id="MobiDB-lite"/>
    </source>
</evidence>
<evidence type="ECO:0000256" key="2">
    <source>
        <dbReference type="ARBA" id="ARBA00022695"/>
    </source>
</evidence>
<dbReference type="PROSITE" id="PS50876">
    <property type="entry name" value="ZF_INTEGRASE"/>
    <property type="match status" value="1"/>
</dbReference>
<dbReference type="InParanoid" id="A0A7R5KA66"/>
<evidence type="ECO:0000313" key="11">
    <source>
        <dbReference type="Proteomes" id="UP000504627"/>
    </source>
</evidence>
<keyword evidence="7" id="KW-0695">RNA-directed DNA polymerase</keyword>
<keyword evidence="6" id="KW-0378">Hydrolase</keyword>
<dbReference type="SUPFAM" id="SSF46919">
    <property type="entry name" value="N-terminal Zn binding domain of HIV integrase"/>
    <property type="match status" value="1"/>
</dbReference>
<dbReference type="Gene3D" id="1.10.150.490">
    <property type="entry name" value="Retroviral GAG p10 protein"/>
    <property type="match status" value="1"/>
</dbReference>
<accession>A0A7R5KA66</accession>
<evidence type="ECO:0000313" key="12">
    <source>
        <dbReference type="RefSeq" id="XP_039237260.1"/>
    </source>
</evidence>
<dbReference type="GO" id="GO:0035613">
    <property type="term" value="F:RNA stem-loop binding"/>
    <property type="evidence" value="ECO:0007669"/>
    <property type="project" value="TreeGrafter"/>
</dbReference>
<dbReference type="GO" id="GO:0016787">
    <property type="term" value="F:hydrolase activity"/>
    <property type="evidence" value="ECO:0007669"/>
    <property type="project" value="UniProtKB-KW"/>
</dbReference>
<protein>
    <submittedName>
        <fullName evidence="12">Uncharacterized protein LOC120323249</fullName>
    </submittedName>
</protein>
<name>A0A7R5KA66_9PASS</name>
<feature type="domain" description="Integrase-type" evidence="10">
    <location>
        <begin position="330"/>
        <end position="371"/>
    </location>
</feature>
<feature type="region of interest" description="Disordered" evidence="9">
    <location>
        <begin position="103"/>
        <end position="179"/>
    </location>
</feature>
<dbReference type="Gene3D" id="1.10.10.200">
    <property type="match status" value="1"/>
</dbReference>
<evidence type="ECO:0000256" key="7">
    <source>
        <dbReference type="ARBA" id="ARBA00022918"/>
    </source>
</evidence>
<dbReference type="InterPro" id="IPR017856">
    <property type="entry name" value="Integrase-like_N"/>
</dbReference>
<proteinExistence type="predicted"/>
<keyword evidence="8" id="KW-0862">Zinc</keyword>
<dbReference type="PANTHER" id="PTHR41694">
    <property type="entry name" value="ENDOGENOUS RETROVIRUS GROUP K MEMBER POL PROTEIN"/>
    <property type="match status" value="1"/>
</dbReference>
<evidence type="ECO:0000256" key="6">
    <source>
        <dbReference type="ARBA" id="ARBA00022801"/>
    </source>
</evidence>
<keyword evidence="8" id="KW-0863">Zinc-finger</keyword>
<dbReference type="PANTHER" id="PTHR41694:SF3">
    <property type="entry name" value="RNA-DIRECTED DNA POLYMERASE-RELATED"/>
    <property type="match status" value="1"/>
</dbReference>
<feature type="compositionally biased region" description="Low complexity" evidence="9">
    <location>
        <begin position="124"/>
        <end position="137"/>
    </location>
</feature>
<evidence type="ECO:0000256" key="3">
    <source>
        <dbReference type="ARBA" id="ARBA00022722"/>
    </source>
</evidence>
<dbReference type="Pfam" id="PF02022">
    <property type="entry name" value="Integrase_Zn"/>
    <property type="match status" value="1"/>
</dbReference>
<feature type="compositionally biased region" description="Basic and acidic residues" evidence="9">
    <location>
        <begin position="145"/>
        <end position="158"/>
    </location>
</feature>
<dbReference type="GO" id="GO:0003964">
    <property type="term" value="F:RNA-directed DNA polymerase activity"/>
    <property type="evidence" value="ECO:0007669"/>
    <property type="project" value="UniProtKB-KW"/>
</dbReference>
<evidence type="ECO:0000256" key="4">
    <source>
        <dbReference type="ARBA" id="ARBA00022723"/>
    </source>
</evidence>
<dbReference type="GO" id="GO:0008270">
    <property type="term" value="F:zinc ion binding"/>
    <property type="evidence" value="ECO:0007669"/>
    <property type="project" value="UniProtKB-KW"/>
</dbReference>
<evidence type="ECO:0000259" key="10">
    <source>
        <dbReference type="PROSITE" id="PS50876"/>
    </source>
</evidence>
<feature type="region of interest" description="Disordered" evidence="9">
    <location>
        <begin position="214"/>
        <end position="280"/>
    </location>
</feature>
<keyword evidence="11" id="KW-1185">Reference proteome</keyword>
<keyword evidence="1" id="KW-0808">Transferase</keyword>
<keyword evidence="2" id="KW-0548">Nucleotidyltransferase</keyword>
<dbReference type="GO" id="GO:0004519">
    <property type="term" value="F:endonuclease activity"/>
    <property type="evidence" value="ECO:0007669"/>
    <property type="project" value="UniProtKB-KW"/>
</dbReference>
<feature type="compositionally biased region" description="Acidic residues" evidence="9">
    <location>
        <begin position="225"/>
        <end position="255"/>
    </location>
</feature>
<keyword evidence="4" id="KW-0479">Metal-binding</keyword>
<keyword evidence="3" id="KW-0540">Nuclease</keyword>